<feature type="transmembrane region" description="Helical" evidence="5">
    <location>
        <begin position="146"/>
        <end position="164"/>
    </location>
</feature>
<name>A0A916YE32_9HYPH</name>
<dbReference type="AlphaFoldDB" id="A0A916YE32"/>
<evidence type="ECO:0000256" key="5">
    <source>
        <dbReference type="HAMAP-Rule" id="MF_01514"/>
    </source>
</evidence>
<gene>
    <name evidence="6" type="ORF">GCM10011335_49890</name>
</gene>
<keyword evidence="1 5" id="KW-1003">Cell membrane</keyword>
<comment type="caution">
    <text evidence="6">The sequence shown here is derived from an EMBL/GenBank/DDBJ whole genome shotgun (WGS) entry which is preliminary data.</text>
</comment>
<keyword evidence="4 5" id="KW-0472">Membrane</keyword>
<evidence type="ECO:0000256" key="3">
    <source>
        <dbReference type="ARBA" id="ARBA00022989"/>
    </source>
</evidence>
<evidence type="ECO:0000256" key="4">
    <source>
        <dbReference type="ARBA" id="ARBA00023136"/>
    </source>
</evidence>
<sequence>MTNTRLTRWHLLAAFAVLAGTAAILLWMGRTPICTCGTIKLWHGVVQSSENSQHLADWYSPSHLIHGFLFFGGLWLVARRLPLGIRLVIAMVVECAWEILENTEMVIERYRAATISLDYFGDSVLNSTSDILFMVLGFFLASRLPIWVTIAIAVSFEIFTAVMIHDNLTLNVLMLIWPLQAVKDWQSGL</sequence>
<reference evidence="6" key="1">
    <citation type="journal article" date="2014" name="Int. J. Syst. Evol. Microbiol.">
        <title>Complete genome sequence of Corynebacterium casei LMG S-19264T (=DSM 44701T), isolated from a smear-ripened cheese.</title>
        <authorList>
            <consortium name="US DOE Joint Genome Institute (JGI-PGF)"/>
            <person name="Walter F."/>
            <person name="Albersmeier A."/>
            <person name="Kalinowski J."/>
            <person name="Ruckert C."/>
        </authorList>
    </citation>
    <scope>NUCLEOTIDE SEQUENCE</scope>
    <source>
        <strain evidence="6">CGMCC 1.15493</strain>
    </source>
</reference>
<reference evidence="6" key="2">
    <citation type="submission" date="2020-09" db="EMBL/GenBank/DDBJ databases">
        <authorList>
            <person name="Sun Q."/>
            <person name="Zhou Y."/>
        </authorList>
    </citation>
    <scope>NUCLEOTIDE SEQUENCE</scope>
    <source>
        <strain evidence="6">CGMCC 1.15493</strain>
    </source>
</reference>
<dbReference type="Pfam" id="PF10755">
    <property type="entry name" value="DUF2585"/>
    <property type="match status" value="1"/>
</dbReference>
<comment type="subcellular location">
    <subcellularLocation>
        <location evidence="5">Cell membrane</location>
        <topology evidence="5">Multi-pass membrane protein</topology>
    </subcellularLocation>
</comment>
<keyword evidence="3 5" id="KW-1133">Transmembrane helix</keyword>
<dbReference type="InterPro" id="IPR019691">
    <property type="entry name" value="DUF2585"/>
</dbReference>
<dbReference type="HAMAP" id="MF_01514">
    <property type="entry name" value="UPF0314"/>
    <property type="match status" value="1"/>
</dbReference>
<keyword evidence="7" id="KW-1185">Reference proteome</keyword>
<dbReference type="Proteomes" id="UP000613160">
    <property type="component" value="Unassembled WGS sequence"/>
</dbReference>
<evidence type="ECO:0000256" key="1">
    <source>
        <dbReference type="ARBA" id="ARBA00022475"/>
    </source>
</evidence>
<accession>A0A916YE32</accession>
<dbReference type="EMBL" id="BMJJ01000017">
    <property type="protein sequence ID" value="GGD41151.1"/>
    <property type="molecule type" value="Genomic_DNA"/>
</dbReference>
<evidence type="ECO:0000313" key="7">
    <source>
        <dbReference type="Proteomes" id="UP000613160"/>
    </source>
</evidence>
<dbReference type="RefSeq" id="WP_188855147.1">
    <property type="nucleotide sequence ID" value="NZ_BMJJ01000017.1"/>
</dbReference>
<dbReference type="GO" id="GO:0005886">
    <property type="term" value="C:plasma membrane"/>
    <property type="evidence" value="ECO:0007669"/>
    <property type="project" value="UniProtKB-SubCell"/>
</dbReference>
<feature type="transmembrane region" description="Helical" evidence="5">
    <location>
        <begin position="60"/>
        <end position="78"/>
    </location>
</feature>
<protein>
    <recommendedName>
        <fullName evidence="5">UPF0314 protein GCM10011335_49890</fullName>
    </recommendedName>
</protein>
<organism evidence="6 7">
    <name type="scientific">Aureimonas glaciei</name>
    <dbReference type="NCBI Taxonomy" id="1776957"/>
    <lineage>
        <taxon>Bacteria</taxon>
        <taxon>Pseudomonadati</taxon>
        <taxon>Pseudomonadota</taxon>
        <taxon>Alphaproteobacteria</taxon>
        <taxon>Hyphomicrobiales</taxon>
        <taxon>Aurantimonadaceae</taxon>
        <taxon>Aureimonas</taxon>
    </lineage>
</organism>
<comment type="similarity">
    <text evidence="5">Belongs to the UPF0314 family.</text>
</comment>
<evidence type="ECO:0000313" key="6">
    <source>
        <dbReference type="EMBL" id="GGD41151.1"/>
    </source>
</evidence>
<keyword evidence="2 5" id="KW-0812">Transmembrane</keyword>
<dbReference type="NCBIfam" id="NF002099">
    <property type="entry name" value="PRK00944.1"/>
    <property type="match status" value="1"/>
</dbReference>
<proteinExistence type="inferred from homology"/>
<evidence type="ECO:0000256" key="2">
    <source>
        <dbReference type="ARBA" id="ARBA00022692"/>
    </source>
</evidence>